<proteinExistence type="predicted"/>
<gene>
    <name evidence="1" type="ORF">Athai_54370</name>
</gene>
<dbReference type="EMBL" id="AP023355">
    <property type="protein sequence ID" value="BCJ37934.1"/>
    <property type="molecule type" value="Genomic_DNA"/>
</dbReference>
<reference evidence="1 2" key="1">
    <citation type="submission" date="2020-08" db="EMBL/GenBank/DDBJ databases">
        <title>Whole genome shotgun sequence of Actinocatenispora thailandica NBRC 105041.</title>
        <authorList>
            <person name="Komaki H."/>
            <person name="Tamura T."/>
        </authorList>
    </citation>
    <scope>NUCLEOTIDE SEQUENCE [LARGE SCALE GENOMIC DNA]</scope>
    <source>
        <strain evidence="1 2">NBRC 105041</strain>
    </source>
</reference>
<organism evidence="1 2">
    <name type="scientific">Actinocatenispora thailandica</name>
    <dbReference type="NCBI Taxonomy" id="227318"/>
    <lineage>
        <taxon>Bacteria</taxon>
        <taxon>Bacillati</taxon>
        <taxon>Actinomycetota</taxon>
        <taxon>Actinomycetes</taxon>
        <taxon>Micromonosporales</taxon>
        <taxon>Micromonosporaceae</taxon>
        <taxon>Actinocatenispora</taxon>
    </lineage>
</organism>
<keyword evidence="2" id="KW-1185">Reference proteome</keyword>
<protein>
    <submittedName>
        <fullName evidence="1">Uncharacterized protein</fullName>
    </submittedName>
</protein>
<evidence type="ECO:0000313" key="2">
    <source>
        <dbReference type="Proteomes" id="UP000611640"/>
    </source>
</evidence>
<dbReference type="KEGG" id="atl:Athai_54370"/>
<evidence type="ECO:0000313" key="1">
    <source>
        <dbReference type="EMBL" id="BCJ37934.1"/>
    </source>
</evidence>
<dbReference type="Proteomes" id="UP000611640">
    <property type="component" value="Chromosome"/>
</dbReference>
<accession>A0A7R7DU73</accession>
<dbReference type="RefSeq" id="WP_203964054.1">
    <property type="nucleotide sequence ID" value="NZ_AP023355.1"/>
</dbReference>
<dbReference type="AlphaFoldDB" id="A0A7R7DU73"/>
<sequence>MNGPTDDGSRDALPGELCTCGRQAIAVFSTRFGLVGSCGIADGGSDVGPCPFCSSPRKHFDELGYPERCPDYRLRPVMGGGR</sequence>
<name>A0A7R7DU73_9ACTN</name>